<evidence type="ECO:0000256" key="1">
    <source>
        <dbReference type="SAM" id="Phobius"/>
    </source>
</evidence>
<dbReference type="RefSeq" id="WP_302040811.1">
    <property type="nucleotide sequence ID" value="NZ_JAUKPO010000024.1"/>
</dbReference>
<organism evidence="2 3">
    <name type="scientific">Rhodocytophaga aerolata</name>
    <dbReference type="NCBI Taxonomy" id="455078"/>
    <lineage>
        <taxon>Bacteria</taxon>
        <taxon>Pseudomonadati</taxon>
        <taxon>Bacteroidota</taxon>
        <taxon>Cytophagia</taxon>
        <taxon>Cytophagales</taxon>
        <taxon>Rhodocytophagaceae</taxon>
        <taxon>Rhodocytophaga</taxon>
    </lineage>
</organism>
<keyword evidence="1" id="KW-1133">Transmembrane helix</keyword>
<accession>A0ABT8RGU2</accession>
<gene>
    <name evidence="2" type="ORF">Q0590_27265</name>
</gene>
<evidence type="ECO:0000313" key="3">
    <source>
        <dbReference type="Proteomes" id="UP001168528"/>
    </source>
</evidence>
<keyword evidence="3" id="KW-1185">Reference proteome</keyword>
<dbReference type="Proteomes" id="UP001168528">
    <property type="component" value="Unassembled WGS sequence"/>
</dbReference>
<evidence type="ECO:0000313" key="2">
    <source>
        <dbReference type="EMBL" id="MDO1450010.1"/>
    </source>
</evidence>
<name>A0ABT8RGU2_9BACT</name>
<comment type="caution">
    <text evidence="2">The sequence shown here is derived from an EMBL/GenBank/DDBJ whole genome shotgun (WGS) entry which is preliminary data.</text>
</comment>
<proteinExistence type="predicted"/>
<feature type="transmembrane region" description="Helical" evidence="1">
    <location>
        <begin position="6"/>
        <end position="25"/>
    </location>
</feature>
<protein>
    <submittedName>
        <fullName evidence="2">Uncharacterized protein</fullName>
    </submittedName>
</protein>
<keyword evidence="1" id="KW-0812">Transmembrane</keyword>
<sequence>MHNTSQLFLLLLNIYFNLGMINPYLHRAEIAKLSHITSEFLGIELPFSETPEAKIDKLMQEYVNKLAEVKKLQNDKDAIRTMQIARTTFMERAKQIQPQLRQWLESLPVEDAAAQKESLLMKPYFKNINDMLASYQLSNKLDANQQMQQSLEAMDDFLTVLYE</sequence>
<reference evidence="2" key="1">
    <citation type="submission" date="2023-07" db="EMBL/GenBank/DDBJ databases">
        <title>The genome sequence of Rhodocytophaga aerolata KACC 12507.</title>
        <authorList>
            <person name="Zhang X."/>
        </authorList>
    </citation>
    <scope>NUCLEOTIDE SEQUENCE</scope>
    <source>
        <strain evidence="2">KACC 12507</strain>
    </source>
</reference>
<keyword evidence="1" id="KW-0472">Membrane</keyword>
<dbReference type="EMBL" id="JAUKPO010000024">
    <property type="protein sequence ID" value="MDO1450010.1"/>
    <property type="molecule type" value="Genomic_DNA"/>
</dbReference>